<dbReference type="AlphaFoldDB" id="A0A7W9GAX7"/>
<feature type="domain" description="CBM6" evidence="3">
    <location>
        <begin position="376"/>
        <end position="497"/>
    </location>
</feature>
<dbReference type="PANTHER" id="PTHR47791">
    <property type="entry name" value="MEIOTICALLY UP-REGULATED GENE 191 PROTEIN"/>
    <property type="match status" value="1"/>
</dbReference>
<dbReference type="SMART" id="SM00606">
    <property type="entry name" value="CBD_IV"/>
    <property type="match status" value="2"/>
</dbReference>
<dbReference type="PROSITE" id="PS51175">
    <property type="entry name" value="CBM6"/>
    <property type="match status" value="2"/>
</dbReference>
<dbReference type="InterPro" id="IPR053169">
    <property type="entry name" value="MUG_Protein"/>
</dbReference>
<reference evidence="4 5" key="1">
    <citation type="submission" date="2020-08" db="EMBL/GenBank/DDBJ databases">
        <title>Sequencing the genomes of 1000 actinobacteria strains.</title>
        <authorList>
            <person name="Klenk H.-P."/>
        </authorList>
    </citation>
    <scope>NUCLEOTIDE SEQUENCE [LARGE SCALE GENOMIC DNA]</scope>
    <source>
        <strain evidence="4 5">DSM 45507</strain>
    </source>
</reference>
<dbReference type="Gene3D" id="2.60.120.260">
    <property type="entry name" value="Galactose-binding domain-like"/>
    <property type="match status" value="2"/>
</dbReference>
<organism evidence="4 5">
    <name type="scientific">Nonomuraea jabiensis</name>
    <dbReference type="NCBI Taxonomy" id="882448"/>
    <lineage>
        <taxon>Bacteria</taxon>
        <taxon>Bacillati</taxon>
        <taxon>Actinomycetota</taxon>
        <taxon>Actinomycetes</taxon>
        <taxon>Streptosporangiales</taxon>
        <taxon>Streptosporangiaceae</taxon>
        <taxon>Nonomuraea</taxon>
    </lineage>
</organism>
<dbReference type="InterPro" id="IPR008979">
    <property type="entry name" value="Galactose-bd-like_sf"/>
</dbReference>
<feature type="chain" id="PRO_5031418702" evidence="2">
    <location>
        <begin position="26"/>
        <end position="631"/>
    </location>
</feature>
<name>A0A7W9GAX7_9ACTN</name>
<dbReference type="InterPro" id="IPR005084">
    <property type="entry name" value="CBM6"/>
</dbReference>
<evidence type="ECO:0000259" key="3">
    <source>
        <dbReference type="PROSITE" id="PS51175"/>
    </source>
</evidence>
<evidence type="ECO:0000313" key="4">
    <source>
        <dbReference type="EMBL" id="MBB5780306.1"/>
    </source>
</evidence>
<evidence type="ECO:0000256" key="2">
    <source>
        <dbReference type="SAM" id="SignalP"/>
    </source>
</evidence>
<dbReference type="Pfam" id="PF03663">
    <property type="entry name" value="Glyco_hydro_76"/>
    <property type="match status" value="1"/>
</dbReference>
<proteinExistence type="predicted"/>
<evidence type="ECO:0000313" key="5">
    <source>
        <dbReference type="Proteomes" id="UP000579153"/>
    </source>
</evidence>
<sequence length="631" mass="67643">MRARAAAAGLLLAAALALAPAPAHATAHATVPADADAAMSAFVAAFWDPAKKYFYTNSDHQIHAEHAHGPEGGLYTDFWWEAQLWELVMDAYQRTGSAAYRQLIDDVYAGFVAYYPTFANDFNDDLGWWALACARAYEITRDATYLNRSRALFDQIWAEQDATFGGGIWWRRSVHTQKNVATNAPAVITATKLYAATGDAAYLTRAQSLFAWIKANLQQSGHVYDHIEGSGTLVKWDFSYNFGTYISAAAALHDATGTASYLADARAAADWATTYLTNGGTMMHEGSDDAGGFKSLLFRSLNTLVTKHGQTRYLPFLQRNATQAWRHRRTGDGLAGPDWSAPAPATYLQSITAAAAVSALQLVQHDGNTGLQPEDGRYEAENALSSGIGAESTQPGFSGRGYLAGWNASGQSLTFHVNVPAAGAHELRFRYAAGAGDASRRIVVNGAQTDQPFPSTGGWDTWNTAVLNGVTLARGHNTIRVELGSGNYLNLDRLDVSAQLQAESGTLHGVGTESTNPGFTGTGYVAGWNADGQWVDLRPDVSRAGTYELTFRYAAAAGDAVRHVFVNGGGAVDALRFPATGSWGTWNTVTVPNVALKEGANTVSVIFNASKGSANWLNLDELTLRYVSGPP</sequence>
<dbReference type="InterPro" id="IPR006584">
    <property type="entry name" value="Cellulose-bd_IV"/>
</dbReference>
<dbReference type="SUPFAM" id="SSF48208">
    <property type="entry name" value="Six-hairpin glycosidases"/>
    <property type="match status" value="1"/>
</dbReference>
<comment type="caution">
    <text evidence="4">The sequence shown here is derived from an EMBL/GenBank/DDBJ whole genome shotgun (WGS) entry which is preliminary data.</text>
</comment>
<dbReference type="SUPFAM" id="SSF49785">
    <property type="entry name" value="Galactose-binding domain-like"/>
    <property type="match status" value="2"/>
</dbReference>
<dbReference type="PANTHER" id="PTHR47791:SF3">
    <property type="entry name" value="MEIOTICALLY UP-REGULATED GENE 191 PROTEIN"/>
    <property type="match status" value="1"/>
</dbReference>
<dbReference type="Proteomes" id="UP000579153">
    <property type="component" value="Unassembled WGS sequence"/>
</dbReference>
<evidence type="ECO:0000256" key="1">
    <source>
        <dbReference type="ARBA" id="ARBA00022729"/>
    </source>
</evidence>
<feature type="signal peptide" evidence="2">
    <location>
        <begin position="1"/>
        <end position="25"/>
    </location>
</feature>
<dbReference type="InterPro" id="IPR008928">
    <property type="entry name" value="6-hairpin_glycosidase_sf"/>
</dbReference>
<accession>A0A7W9GAX7</accession>
<dbReference type="Pfam" id="PF16990">
    <property type="entry name" value="CBM_35"/>
    <property type="match status" value="2"/>
</dbReference>
<dbReference type="GO" id="GO:0005975">
    <property type="term" value="P:carbohydrate metabolic process"/>
    <property type="evidence" value="ECO:0007669"/>
    <property type="project" value="InterPro"/>
</dbReference>
<protein>
    <submittedName>
        <fullName evidence="4">Putative alpha-1,6-mannanase (GH76 family)</fullName>
    </submittedName>
</protein>
<keyword evidence="5" id="KW-1185">Reference proteome</keyword>
<dbReference type="Gene3D" id="1.50.10.20">
    <property type="match status" value="1"/>
</dbReference>
<dbReference type="InterPro" id="IPR005198">
    <property type="entry name" value="Glyco_hydro_76"/>
</dbReference>
<gene>
    <name evidence="4" type="ORF">HD596_007062</name>
</gene>
<feature type="domain" description="CBM6" evidence="3">
    <location>
        <begin position="498"/>
        <end position="625"/>
    </location>
</feature>
<dbReference type="EMBL" id="JACHMB010000001">
    <property type="protein sequence ID" value="MBB5780306.1"/>
    <property type="molecule type" value="Genomic_DNA"/>
</dbReference>
<dbReference type="GO" id="GO:0030246">
    <property type="term" value="F:carbohydrate binding"/>
    <property type="evidence" value="ECO:0007669"/>
    <property type="project" value="InterPro"/>
</dbReference>
<keyword evidence="1 2" id="KW-0732">Signal</keyword>
<dbReference type="RefSeq" id="WP_185073663.1">
    <property type="nucleotide sequence ID" value="NZ_JACHMB010000001.1"/>
</dbReference>